<name>A0A8J2MFE6_9BILA</name>
<dbReference type="Pfam" id="PF00168">
    <property type="entry name" value="C2"/>
    <property type="match status" value="1"/>
</dbReference>
<feature type="non-terminal residue" evidence="2">
    <location>
        <position position="866"/>
    </location>
</feature>
<dbReference type="Pfam" id="PF15625">
    <property type="entry name" value="CC2D2AN-C2"/>
    <property type="match status" value="1"/>
</dbReference>
<dbReference type="EMBL" id="CAKAEH010002060">
    <property type="protein sequence ID" value="CAG9540953.1"/>
    <property type="molecule type" value="Genomic_DNA"/>
</dbReference>
<dbReference type="SMART" id="SM00239">
    <property type="entry name" value="C2"/>
    <property type="match status" value="1"/>
</dbReference>
<dbReference type="PANTHER" id="PTHR20837:SF0">
    <property type="entry name" value="COILED-COIL AND C2 DOMAIN-CONTAINING PROTEIN 2A"/>
    <property type="match status" value="1"/>
</dbReference>
<dbReference type="Proteomes" id="UP000746747">
    <property type="component" value="Unassembled WGS sequence"/>
</dbReference>
<dbReference type="InterPro" id="IPR035892">
    <property type="entry name" value="C2_domain_sf"/>
</dbReference>
<dbReference type="InterPro" id="IPR000008">
    <property type="entry name" value="C2_dom"/>
</dbReference>
<dbReference type="PANTHER" id="PTHR20837">
    <property type="entry name" value="CENTROSOMAL PROTEIN-RELATED"/>
    <property type="match status" value="1"/>
</dbReference>
<dbReference type="CDD" id="cd00030">
    <property type="entry name" value="C2"/>
    <property type="match status" value="1"/>
</dbReference>
<accession>A0A8J2MFE6</accession>
<dbReference type="GO" id="GO:0035869">
    <property type="term" value="C:ciliary transition zone"/>
    <property type="evidence" value="ECO:0007669"/>
    <property type="project" value="TreeGrafter"/>
</dbReference>
<proteinExistence type="predicted"/>
<keyword evidence="3" id="KW-1185">Reference proteome</keyword>
<dbReference type="InterPro" id="IPR056290">
    <property type="entry name" value="CEPT76/DRC7_peptidase-like_dom"/>
</dbReference>
<dbReference type="GO" id="GO:1904491">
    <property type="term" value="P:protein localization to ciliary transition zone"/>
    <property type="evidence" value="ECO:0007669"/>
    <property type="project" value="TreeGrafter"/>
</dbReference>
<dbReference type="InterPro" id="IPR052434">
    <property type="entry name" value="Tectonic-like_complex_comp"/>
</dbReference>
<sequence length="866" mass="99499">KQIEDEMGMNVAEKLELFDDLRHVPVYVLINSDNSESYNPISKDEIDRINYLQKCRLQLQIEFNNIVVCRTSYRSLDDNFQAYFGQIYNLQVQEIPESITITIFEKIPKTEARKIAIVGLPLPDEDNITDERNIVEPVQFASDLIINGMYSSLGSGNQRPCISGELYCNASWAKQGTFVTSKYQRSPIFTLQQQQSLTDTDNFDLIRKEVRLCSDEEFDNDIRFKALQMRNEQKTGVKKLLPLLNSEIESHMIAPNRAINQSNYKTKIDRYRNIGNQYALMIRNRFHEQAICEQSIMMKDFIHEEPLPELFGIFRALSISSTEMSRKLKPLRQTTINRKVMSDMEYYLIINIHSAINLPEPERGKLLSYVEVSFQDSVAQTSISNGQNPYWKQTLELKLNRLHTANNDFSTITDSIKIAVYDQLITKLDADDREPNSVHEQLERRWLGSIFIPLTTVYFSGKINGCLRLQTPLFLSSYRIDNQPAYLKLLIAFRPDICLPQIADIKYSNVDESSVIQKKSLKWEQNARNQFPHRRYISIVQSTTGKRILACRFIRPIKPPVNLSASSLQALTLAHTACHMISCIPFIPDLVLSARSCDVWTTAERFLLIGCGVMDEHAILLCCWLLYLGIKSYVLFGKSLPEGSRAAYVMAIVPDGTLILNPSDGNCYKLNDPFCPIISVGTIACVGNLYGNIQKHEHPSQMQFDLSKRSQWLPLFSSDQTELESVQPEQITYFDTENDALLQLRSNLEREIRLKFDQSRLYGIPHWNLLVTRKLREILSQLENTNNNEQIKDDLLQLHNLYQANVVAFNHRYSTADEIIERVLMLKIHENTDQNVQFALAIHLQSFVNNILSCSIAVAALKSLIK</sequence>
<feature type="domain" description="C2" evidence="1">
    <location>
        <begin position="332"/>
        <end position="467"/>
    </location>
</feature>
<dbReference type="GO" id="GO:1905515">
    <property type="term" value="P:non-motile cilium assembly"/>
    <property type="evidence" value="ECO:0007669"/>
    <property type="project" value="TreeGrafter"/>
</dbReference>
<comment type="caution">
    <text evidence="2">The sequence shown here is derived from an EMBL/GenBank/DDBJ whole genome shotgun (WGS) entry which is preliminary data.</text>
</comment>
<dbReference type="AlphaFoldDB" id="A0A8J2MFE6"/>
<dbReference type="InterPro" id="IPR028928">
    <property type="entry name" value="CC2D2AN-C2"/>
</dbReference>
<gene>
    <name evidence="2" type="ORF">CJOHNSTONI_LOCUS10422</name>
</gene>
<evidence type="ECO:0000313" key="2">
    <source>
        <dbReference type="EMBL" id="CAG9540953.1"/>
    </source>
</evidence>
<dbReference type="PROSITE" id="PS50004">
    <property type="entry name" value="C2"/>
    <property type="match status" value="1"/>
</dbReference>
<organism evidence="2 3">
    <name type="scientific">Cercopithifilaria johnstoni</name>
    <dbReference type="NCBI Taxonomy" id="2874296"/>
    <lineage>
        <taxon>Eukaryota</taxon>
        <taxon>Metazoa</taxon>
        <taxon>Ecdysozoa</taxon>
        <taxon>Nematoda</taxon>
        <taxon>Chromadorea</taxon>
        <taxon>Rhabditida</taxon>
        <taxon>Spirurina</taxon>
        <taxon>Spiruromorpha</taxon>
        <taxon>Filarioidea</taxon>
        <taxon>Onchocercidae</taxon>
        <taxon>Cercopithifilaria</taxon>
    </lineage>
</organism>
<evidence type="ECO:0000313" key="3">
    <source>
        <dbReference type="Proteomes" id="UP000746747"/>
    </source>
</evidence>
<dbReference type="Pfam" id="PF24656">
    <property type="entry name" value="CEPT76_peptidase"/>
    <property type="match status" value="1"/>
</dbReference>
<dbReference type="Gene3D" id="2.60.40.150">
    <property type="entry name" value="C2 domain"/>
    <property type="match status" value="1"/>
</dbReference>
<dbReference type="OrthoDB" id="2162143at2759"/>
<reference evidence="2" key="1">
    <citation type="submission" date="2021-09" db="EMBL/GenBank/DDBJ databases">
        <authorList>
            <consortium name="Pathogen Informatics"/>
        </authorList>
    </citation>
    <scope>NUCLEOTIDE SEQUENCE</scope>
</reference>
<protein>
    <recommendedName>
        <fullName evidence="1">C2 domain-containing protein</fullName>
    </recommendedName>
</protein>
<dbReference type="SUPFAM" id="SSF49562">
    <property type="entry name" value="C2 domain (Calcium/lipid-binding domain, CaLB)"/>
    <property type="match status" value="1"/>
</dbReference>
<evidence type="ECO:0000259" key="1">
    <source>
        <dbReference type="PROSITE" id="PS50004"/>
    </source>
</evidence>